<evidence type="ECO:0000313" key="2">
    <source>
        <dbReference type="Proteomes" id="UP001415857"/>
    </source>
</evidence>
<accession>A0AAP0X430</accession>
<name>A0AAP0X430_LIQFO</name>
<dbReference type="AlphaFoldDB" id="A0AAP0X430"/>
<sequence>MKRTNFRTHQSTDRTREELTAREWGLVQVADTNPGFQSGRKNILDVEEQLRQERLKQTPWLFQFIVYVLDESEGCIVWEQRSEVVQKDIKKFENSFYFV</sequence>
<proteinExistence type="predicted"/>
<protein>
    <submittedName>
        <fullName evidence="1">Uncharacterized protein</fullName>
    </submittedName>
</protein>
<reference evidence="1 2" key="1">
    <citation type="journal article" date="2024" name="Plant J.">
        <title>Genome sequences and population genomics reveal climatic adaptation and genomic divergence between two closely related sweetgum species.</title>
        <authorList>
            <person name="Xu W.Q."/>
            <person name="Ren C.Q."/>
            <person name="Zhang X.Y."/>
            <person name="Comes H.P."/>
            <person name="Liu X.H."/>
            <person name="Li Y.G."/>
            <person name="Kettle C.J."/>
            <person name="Jalonen R."/>
            <person name="Gaisberger H."/>
            <person name="Ma Y.Z."/>
            <person name="Qiu Y.X."/>
        </authorList>
    </citation>
    <scope>NUCLEOTIDE SEQUENCE [LARGE SCALE GENOMIC DNA]</scope>
    <source>
        <strain evidence="1">Hangzhou</strain>
    </source>
</reference>
<organism evidence="1 2">
    <name type="scientific">Liquidambar formosana</name>
    <name type="common">Formosan gum</name>
    <dbReference type="NCBI Taxonomy" id="63359"/>
    <lineage>
        <taxon>Eukaryota</taxon>
        <taxon>Viridiplantae</taxon>
        <taxon>Streptophyta</taxon>
        <taxon>Embryophyta</taxon>
        <taxon>Tracheophyta</taxon>
        <taxon>Spermatophyta</taxon>
        <taxon>Magnoliopsida</taxon>
        <taxon>eudicotyledons</taxon>
        <taxon>Gunneridae</taxon>
        <taxon>Pentapetalae</taxon>
        <taxon>Saxifragales</taxon>
        <taxon>Altingiaceae</taxon>
        <taxon>Liquidambar</taxon>
    </lineage>
</organism>
<gene>
    <name evidence="1" type="ORF">L1049_023429</name>
</gene>
<evidence type="ECO:0000313" key="1">
    <source>
        <dbReference type="EMBL" id="KAK9284260.1"/>
    </source>
</evidence>
<comment type="caution">
    <text evidence="1">The sequence shown here is derived from an EMBL/GenBank/DDBJ whole genome shotgun (WGS) entry which is preliminary data.</text>
</comment>
<dbReference type="EMBL" id="JBBPBK010000005">
    <property type="protein sequence ID" value="KAK9284260.1"/>
    <property type="molecule type" value="Genomic_DNA"/>
</dbReference>
<keyword evidence="2" id="KW-1185">Reference proteome</keyword>
<dbReference type="Proteomes" id="UP001415857">
    <property type="component" value="Unassembled WGS sequence"/>
</dbReference>